<gene>
    <name evidence="1" type="ORF">HMPREF9445_02358</name>
</gene>
<dbReference type="EMBL" id="AFBM01000028">
    <property type="protein sequence ID" value="EGF50764.1"/>
    <property type="molecule type" value="Genomic_DNA"/>
</dbReference>
<name>A0ABP2KP27_9BACE</name>
<comment type="caution">
    <text evidence="1">The sequence shown here is derived from an EMBL/GenBank/DDBJ whole genome shotgun (WGS) entry which is preliminary data.</text>
</comment>
<accession>A0ABP2KP27</accession>
<organism evidence="1 2">
    <name type="scientific">Bacteroides clarus YIT 12056</name>
    <dbReference type="NCBI Taxonomy" id="762984"/>
    <lineage>
        <taxon>Bacteria</taxon>
        <taxon>Pseudomonadati</taxon>
        <taxon>Bacteroidota</taxon>
        <taxon>Bacteroidia</taxon>
        <taxon>Bacteroidales</taxon>
        <taxon>Bacteroidaceae</taxon>
        <taxon>Bacteroides</taxon>
    </lineage>
</organism>
<protein>
    <submittedName>
        <fullName evidence="1">Conserved domain protein</fullName>
    </submittedName>
</protein>
<sequence length="405" mass="44005">MQVFHVSAVDNFATQASGLGADVDDVIGGADDFFIMFHYDHRIAQLLQLAQDMYQLVRIAAVKSDTRFVQDVETAHQAASQRSRQIDTLAFAAGQRVAEAVQCEVSQAYVQQEADAVVDFYKDAAGYVGIVLIQLQVVEKDFQFGDGQVYQLGDAASAHPYITGFGLQPGAVAFGAKGFTAITRQHYTVLYLVLVLLQHLEEGVDALEVAGSFPQHAALPVRQFVIGRENGEAGFLRAAYHHVFPFAHFLSAPAHYGAVVYGEGAVGDNKMLVDANDTSEAFAFRTCPDGGVEREHLVVGLFKRDAVRLEFGAETVEAGRAVRLVETQQAGSVTLVHGGFGRVGKAADGIFVAGNRHAVYQEEYGIAVFGTVLVDAYHLSVYFQTVEALLHVYFQLLLQSTSFTK</sequence>
<dbReference type="Proteomes" id="UP000010321">
    <property type="component" value="Unassembled WGS sequence"/>
</dbReference>
<evidence type="ECO:0000313" key="2">
    <source>
        <dbReference type="Proteomes" id="UP000010321"/>
    </source>
</evidence>
<keyword evidence="2" id="KW-1185">Reference proteome</keyword>
<proteinExistence type="predicted"/>
<evidence type="ECO:0000313" key="1">
    <source>
        <dbReference type="EMBL" id="EGF50764.1"/>
    </source>
</evidence>
<reference evidence="1 2" key="1">
    <citation type="submission" date="2011-02" db="EMBL/GenBank/DDBJ databases">
        <authorList>
            <person name="Weinstock G."/>
            <person name="Sodergren E."/>
            <person name="Clifton S."/>
            <person name="Fulton L."/>
            <person name="Fulton B."/>
            <person name="Courtney L."/>
            <person name="Fronick C."/>
            <person name="Harrison M."/>
            <person name="Strong C."/>
            <person name="Farmer C."/>
            <person name="Delahaunty K."/>
            <person name="Markovic C."/>
            <person name="Hall O."/>
            <person name="Minx P."/>
            <person name="Tomlinson C."/>
            <person name="Mitreva M."/>
            <person name="Hou S."/>
            <person name="Chen J."/>
            <person name="Wollam A."/>
            <person name="Pepin K.H."/>
            <person name="Johnson M."/>
            <person name="Bhonagiri V."/>
            <person name="Zhang X."/>
            <person name="Suruliraj S."/>
            <person name="Warren W."/>
            <person name="Chinwalla A."/>
            <person name="Mardis E.R."/>
            <person name="Wilson R.K."/>
        </authorList>
    </citation>
    <scope>NUCLEOTIDE SEQUENCE [LARGE SCALE GENOMIC DNA]</scope>
    <source>
        <strain evidence="1 2">YIT 12056</strain>
    </source>
</reference>